<comment type="subcellular location">
    <subcellularLocation>
        <location evidence="1">Cytoplasm</location>
        <location evidence="1">Cytoskeleton</location>
    </subcellularLocation>
</comment>
<evidence type="ECO:0000256" key="4">
    <source>
        <dbReference type="ARBA" id="ARBA00022840"/>
    </source>
</evidence>
<evidence type="ECO:0000256" key="6">
    <source>
        <dbReference type="PROSITE-ProRule" id="PRU00283"/>
    </source>
</evidence>
<dbReference type="GO" id="GO:0008017">
    <property type="term" value="F:microtubule binding"/>
    <property type="evidence" value="ECO:0007669"/>
    <property type="project" value="InterPro"/>
</dbReference>
<dbReference type="GO" id="GO:0005524">
    <property type="term" value="F:ATP binding"/>
    <property type="evidence" value="ECO:0007669"/>
    <property type="project" value="UniProtKB-KW"/>
</dbReference>
<comment type="caution">
    <text evidence="6">Lacks conserved residue(s) required for the propagation of feature annotation.</text>
</comment>
<comment type="similarity">
    <text evidence="6">Belongs to the TRAFAC class myosin-kinesin ATPase superfamily. Kinesin family.</text>
</comment>
<evidence type="ECO:0000256" key="3">
    <source>
        <dbReference type="ARBA" id="ARBA00022741"/>
    </source>
</evidence>
<organism evidence="8">
    <name type="scientific">Mustela putorius furo</name>
    <name type="common">European domestic ferret</name>
    <name type="synonym">Mustela furo</name>
    <dbReference type="NCBI Taxonomy" id="9669"/>
    <lineage>
        <taxon>Eukaryota</taxon>
        <taxon>Metazoa</taxon>
        <taxon>Chordata</taxon>
        <taxon>Craniata</taxon>
        <taxon>Vertebrata</taxon>
        <taxon>Euteleostomi</taxon>
        <taxon>Mammalia</taxon>
        <taxon>Eutheria</taxon>
        <taxon>Laurasiatheria</taxon>
        <taxon>Carnivora</taxon>
        <taxon>Caniformia</taxon>
        <taxon>Musteloidea</taxon>
        <taxon>Mustelidae</taxon>
        <taxon>Mustelinae</taxon>
        <taxon>Mustela</taxon>
    </lineage>
</organism>
<dbReference type="GO" id="GO:0005856">
    <property type="term" value="C:cytoskeleton"/>
    <property type="evidence" value="ECO:0007669"/>
    <property type="project" value="UniProtKB-SubCell"/>
</dbReference>
<dbReference type="STRING" id="9669.ENSMPUP00000017823"/>
<dbReference type="GeneTree" id="ENSGT00940000163734"/>
<keyword evidence="5" id="KW-0206">Cytoskeleton</keyword>
<evidence type="ECO:0000313" key="8">
    <source>
        <dbReference type="Ensembl" id="ENSMPUP00000017823.1"/>
    </source>
</evidence>
<dbReference type="InterPro" id="IPR027640">
    <property type="entry name" value="Kinesin-like_fam"/>
</dbReference>
<dbReference type="eggNOG" id="KOG0242">
    <property type="taxonomic scope" value="Eukaryota"/>
</dbReference>
<dbReference type="GO" id="GO:0007018">
    <property type="term" value="P:microtubule-based movement"/>
    <property type="evidence" value="ECO:0007669"/>
    <property type="project" value="InterPro"/>
</dbReference>
<sequence>MLGMDTEPGIYLRTLTDLFRAIEEARDHADCSVSMSYLEIYNEVIRDLLNPSSGFLDLREDSRGNIQIAGIMEVSTSNAQEVRVT</sequence>
<keyword evidence="3" id="KW-0547">Nucleotide-binding</keyword>
<dbReference type="PANTHER" id="PTHR47968">
    <property type="entry name" value="CENTROMERE PROTEIN E"/>
    <property type="match status" value="1"/>
</dbReference>
<name>M3Z2L1_MUSPF</name>
<dbReference type="GO" id="GO:0003777">
    <property type="term" value="F:microtubule motor activity"/>
    <property type="evidence" value="ECO:0007669"/>
    <property type="project" value="InterPro"/>
</dbReference>
<dbReference type="Ensembl" id="ENSMPUT00000018083.1">
    <property type="protein sequence ID" value="ENSMPUP00000017823.1"/>
    <property type="gene ID" value="ENSMPUG00000017933.1"/>
</dbReference>
<dbReference type="HOGENOM" id="CLU_2518426_0_0_1"/>
<dbReference type="InterPro" id="IPR036961">
    <property type="entry name" value="Kinesin_motor_dom_sf"/>
</dbReference>
<evidence type="ECO:0000256" key="5">
    <source>
        <dbReference type="ARBA" id="ARBA00023212"/>
    </source>
</evidence>
<keyword evidence="4" id="KW-0067">ATP-binding</keyword>
<evidence type="ECO:0000256" key="1">
    <source>
        <dbReference type="ARBA" id="ARBA00004245"/>
    </source>
</evidence>
<dbReference type="InterPro" id="IPR027417">
    <property type="entry name" value="P-loop_NTPase"/>
</dbReference>
<evidence type="ECO:0000259" key="7">
    <source>
        <dbReference type="PROSITE" id="PS50067"/>
    </source>
</evidence>
<dbReference type="Pfam" id="PF00225">
    <property type="entry name" value="Kinesin"/>
    <property type="match status" value="1"/>
</dbReference>
<proteinExistence type="inferred from homology"/>
<dbReference type="Gene3D" id="3.40.850.10">
    <property type="entry name" value="Kinesin motor domain"/>
    <property type="match status" value="1"/>
</dbReference>
<evidence type="ECO:0000256" key="2">
    <source>
        <dbReference type="ARBA" id="ARBA00022490"/>
    </source>
</evidence>
<dbReference type="PANTHER" id="PTHR47968:SF69">
    <property type="entry name" value="KINESIN-LIKE PROTEIN"/>
    <property type="match status" value="1"/>
</dbReference>
<dbReference type="SUPFAM" id="SSF52540">
    <property type="entry name" value="P-loop containing nucleoside triphosphate hydrolases"/>
    <property type="match status" value="1"/>
</dbReference>
<feature type="domain" description="Kinesin motor" evidence="7">
    <location>
        <begin position="1"/>
        <end position="85"/>
    </location>
</feature>
<dbReference type="InterPro" id="IPR001752">
    <property type="entry name" value="Kinesin_motor_dom"/>
</dbReference>
<dbReference type="PROSITE" id="PS50067">
    <property type="entry name" value="KINESIN_MOTOR_2"/>
    <property type="match status" value="1"/>
</dbReference>
<protein>
    <recommendedName>
        <fullName evidence="7">Kinesin motor domain-containing protein</fullName>
    </recommendedName>
</protein>
<dbReference type="InParanoid" id="M3Z2L1"/>
<dbReference type="EMBL" id="AEYP01089010">
    <property type="status" value="NOT_ANNOTATED_CDS"/>
    <property type="molecule type" value="Genomic_DNA"/>
</dbReference>
<reference evidence="8" key="1">
    <citation type="submission" date="2024-06" db="UniProtKB">
        <authorList>
            <consortium name="Ensembl"/>
        </authorList>
    </citation>
    <scope>IDENTIFICATION</scope>
</reference>
<dbReference type="AlphaFoldDB" id="M3Z2L1"/>
<accession>M3Z2L1</accession>
<keyword evidence="2" id="KW-0963">Cytoplasm</keyword>